<protein>
    <submittedName>
        <fullName evidence="3">ABC-type transporter, periplasmic subunit</fullName>
    </submittedName>
</protein>
<evidence type="ECO:0000256" key="1">
    <source>
        <dbReference type="SAM" id="SignalP"/>
    </source>
</evidence>
<keyword evidence="4" id="KW-1185">Reference proteome</keyword>
<feature type="chain" id="PRO_5003287013" evidence="1">
    <location>
        <begin position="36"/>
        <end position="328"/>
    </location>
</feature>
<reference evidence="4" key="2">
    <citation type="submission" date="2011-03" db="EMBL/GenBank/DDBJ databases">
        <title>The complete genome of Desulfobacca acetoxidans DSM 11109.</title>
        <authorList>
            <consortium name="US DOE Joint Genome Institute (JGI-PGF)"/>
            <person name="Lucas S."/>
            <person name="Copeland A."/>
            <person name="Lapidus A."/>
            <person name="Bruce D."/>
            <person name="Goodwin L."/>
            <person name="Pitluck S."/>
            <person name="Peters L."/>
            <person name="Kyrpides N."/>
            <person name="Mavromatis K."/>
            <person name="Ivanova N."/>
            <person name="Ovchinnikova G."/>
            <person name="Teshima H."/>
            <person name="Detter J.C."/>
            <person name="Han C."/>
            <person name="Land M."/>
            <person name="Hauser L."/>
            <person name="Markowitz V."/>
            <person name="Cheng J.-F."/>
            <person name="Hugenholtz P."/>
            <person name="Woyke T."/>
            <person name="Wu D."/>
            <person name="Spring S."/>
            <person name="Schueler E."/>
            <person name="Brambilla E."/>
            <person name="Klenk H.-P."/>
            <person name="Eisen J.A."/>
        </authorList>
    </citation>
    <scope>NUCLEOTIDE SEQUENCE [LARGE SCALE GENOMIC DNA]</scope>
    <source>
        <strain evidence="4">ATCC 700848 / DSM 11109 / ASRB2</strain>
    </source>
</reference>
<dbReference type="OrthoDB" id="9775594at2"/>
<dbReference type="Proteomes" id="UP000000483">
    <property type="component" value="Chromosome"/>
</dbReference>
<dbReference type="HOGENOM" id="CLU_038034_13_3_7"/>
<dbReference type="PANTHER" id="PTHR30535">
    <property type="entry name" value="VITAMIN B12-BINDING PROTEIN"/>
    <property type="match status" value="1"/>
</dbReference>
<sequence>MRVRGDRVNFKKEKTRLLTLIVCLAVLTAAPKLSAQAVEPGAAAPLPEKHRIVLLEGYELSAPLGAWDRVVGISSYAYDNDLLQRLVPQLREIPSPGTGFAINMEVMLALRPDLVVTWSRKPEVLDYLKRHGIPVLSFYPENLADLYQDLMRLGQIFGKNIRAGEVSGLIRQNLAAIQQRVANIPGERVRVVWLWGKPTIITGNKGVTHELINLTGGRNLGAHIDDFNRDISMEEIVALNPEVILIWGSAIYGPDDLKRDPKWQTVQAVKQNRVFKASRASNWSPRIVDLAWWMAHCCYPQEISRTEMLAALRQYYNACLGIPYPEGN</sequence>
<dbReference type="eggNOG" id="COG0614">
    <property type="taxonomic scope" value="Bacteria"/>
</dbReference>
<dbReference type="Pfam" id="PF01497">
    <property type="entry name" value="Peripla_BP_2"/>
    <property type="match status" value="1"/>
</dbReference>
<feature type="signal peptide" evidence="1">
    <location>
        <begin position="1"/>
        <end position="35"/>
    </location>
</feature>
<dbReference type="AlphaFoldDB" id="F2NIC7"/>
<dbReference type="InterPro" id="IPR002491">
    <property type="entry name" value="ABC_transptr_periplasmic_BD"/>
</dbReference>
<organism evidence="3 4">
    <name type="scientific">Desulfobacca acetoxidans (strain ATCC 700848 / DSM 11109 / ASRB2)</name>
    <dbReference type="NCBI Taxonomy" id="880072"/>
    <lineage>
        <taxon>Bacteria</taxon>
        <taxon>Pseudomonadati</taxon>
        <taxon>Thermodesulfobacteriota</taxon>
        <taxon>Desulfobaccia</taxon>
        <taxon>Desulfobaccales</taxon>
        <taxon>Desulfobaccaceae</taxon>
        <taxon>Desulfobacca</taxon>
    </lineage>
</organism>
<dbReference type="Gene3D" id="3.40.50.1980">
    <property type="entry name" value="Nitrogenase molybdenum iron protein domain"/>
    <property type="match status" value="2"/>
</dbReference>
<evidence type="ECO:0000313" key="3">
    <source>
        <dbReference type="EMBL" id="AEB10329.1"/>
    </source>
</evidence>
<evidence type="ECO:0000313" key="4">
    <source>
        <dbReference type="Proteomes" id="UP000000483"/>
    </source>
</evidence>
<dbReference type="STRING" id="880072.Desac_2509"/>
<name>F2NIC7_DESAR</name>
<accession>F2NIC7</accession>
<reference evidence="3 4" key="1">
    <citation type="journal article" date="2011" name="Stand. Genomic Sci.">
        <title>Complete genome sequence of the acetate-degrading sulfate reducer Desulfobacca acetoxidans type strain (ASRB2).</title>
        <authorList>
            <person name="Goker M."/>
            <person name="Teshima H."/>
            <person name="Lapidus A."/>
            <person name="Nolan M."/>
            <person name="Lucas S."/>
            <person name="Hammon N."/>
            <person name="Deshpande S."/>
            <person name="Cheng J.F."/>
            <person name="Tapia R."/>
            <person name="Han C."/>
            <person name="Goodwin L."/>
            <person name="Pitluck S."/>
            <person name="Huntemann M."/>
            <person name="Liolios K."/>
            <person name="Ivanova N."/>
            <person name="Pagani I."/>
            <person name="Mavromatis K."/>
            <person name="Ovchinikova G."/>
            <person name="Pati A."/>
            <person name="Chen A."/>
            <person name="Palaniappan K."/>
            <person name="Land M."/>
            <person name="Hauser L."/>
            <person name="Brambilla E.M."/>
            <person name="Rohde M."/>
            <person name="Spring S."/>
            <person name="Detter J.C."/>
            <person name="Woyke T."/>
            <person name="Bristow J."/>
            <person name="Eisen J.A."/>
            <person name="Markowitz V."/>
            <person name="Hugenholtz P."/>
            <person name="Kyrpides N.C."/>
            <person name="Klenk H.P."/>
        </authorList>
    </citation>
    <scope>NUCLEOTIDE SEQUENCE [LARGE SCALE GENOMIC DNA]</scope>
    <source>
        <strain evidence="4">ATCC 700848 / DSM 11109 / ASRB2</strain>
    </source>
</reference>
<gene>
    <name evidence="3" type="ordered locus">Desac_2509</name>
</gene>
<dbReference type="SUPFAM" id="SSF53807">
    <property type="entry name" value="Helical backbone' metal receptor"/>
    <property type="match status" value="1"/>
</dbReference>
<dbReference type="PROSITE" id="PS50983">
    <property type="entry name" value="FE_B12_PBP"/>
    <property type="match status" value="1"/>
</dbReference>
<proteinExistence type="predicted"/>
<dbReference type="PANTHER" id="PTHR30535:SF33">
    <property type="entry name" value="PERIPLASMIC BINDING PROTEIN"/>
    <property type="match status" value="1"/>
</dbReference>
<keyword evidence="1" id="KW-0732">Signal</keyword>
<feature type="domain" description="Fe/B12 periplasmic-binding" evidence="2">
    <location>
        <begin position="49"/>
        <end position="320"/>
    </location>
</feature>
<dbReference type="KEGG" id="dao:Desac_2509"/>
<dbReference type="EMBL" id="CP002629">
    <property type="protein sequence ID" value="AEB10329.1"/>
    <property type="molecule type" value="Genomic_DNA"/>
</dbReference>
<dbReference type="InterPro" id="IPR050902">
    <property type="entry name" value="ABC_Transporter_SBP"/>
</dbReference>
<evidence type="ECO:0000259" key="2">
    <source>
        <dbReference type="PROSITE" id="PS50983"/>
    </source>
</evidence>